<evidence type="ECO:0000313" key="9">
    <source>
        <dbReference type="Proteomes" id="UP000549765"/>
    </source>
</evidence>
<dbReference type="RefSeq" id="WP_168721333.1">
    <property type="nucleotide sequence ID" value="NZ_JAAXPN010000001.1"/>
</dbReference>
<dbReference type="PRINTS" id="PR00507">
    <property type="entry name" value="N12N6MTFRASE"/>
</dbReference>
<evidence type="ECO:0000259" key="7">
    <source>
        <dbReference type="Pfam" id="PF02384"/>
    </source>
</evidence>
<evidence type="ECO:0000256" key="6">
    <source>
        <dbReference type="ARBA" id="ARBA00047942"/>
    </source>
</evidence>
<gene>
    <name evidence="8" type="ORF">HF964_01800</name>
</gene>
<evidence type="ECO:0000256" key="2">
    <source>
        <dbReference type="ARBA" id="ARBA00022603"/>
    </source>
</evidence>
<evidence type="ECO:0000256" key="1">
    <source>
        <dbReference type="ARBA" id="ARBA00011900"/>
    </source>
</evidence>
<keyword evidence="4" id="KW-0949">S-adenosyl-L-methionine</keyword>
<reference evidence="8 9" key="1">
    <citation type="submission" date="2020-04" db="EMBL/GenBank/DDBJ databases">
        <title>MicrobeNet Type strains.</title>
        <authorList>
            <person name="Nicholson A.C."/>
        </authorList>
    </citation>
    <scope>NUCLEOTIDE SEQUENCE [LARGE SCALE GENOMIC DNA]</scope>
    <source>
        <strain evidence="8 9">CCUG 61472</strain>
    </source>
</reference>
<dbReference type="EMBL" id="JAAXPN010000001">
    <property type="protein sequence ID" value="NKZ23543.1"/>
    <property type="molecule type" value="Genomic_DNA"/>
</dbReference>
<dbReference type="GO" id="GO:0009307">
    <property type="term" value="P:DNA restriction-modification system"/>
    <property type="evidence" value="ECO:0007669"/>
    <property type="project" value="UniProtKB-KW"/>
</dbReference>
<keyword evidence="9" id="KW-1185">Reference proteome</keyword>
<protein>
    <recommendedName>
        <fullName evidence="1">site-specific DNA-methyltransferase (adenine-specific)</fullName>
        <ecNumber evidence="1">2.1.1.72</ecNumber>
    </recommendedName>
</protein>
<keyword evidence="3" id="KW-0808">Transferase</keyword>
<dbReference type="AlphaFoldDB" id="A0A7X6N434"/>
<dbReference type="PANTHER" id="PTHR42933:SF1">
    <property type="entry name" value="SITE-SPECIFIC DNA-METHYLTRANSFERASE (ADENINE-SPECIFIC)"/>
    <property type="match status" value="1"/>
</dbReference>
<dbReference type="PANTHER" id="PTHR42933">
    <property type="entry name" value="SLR6095 PROTEIN"/>
    <property type="match status" value="1"/>
</dbReference>
<evidence type="ECO:0000256" key="4">
    <source>
        <dbReference type="ARBA" id="ARBA00022691"/>
    </source>
</evidence>
<dbReference type="GO" id="GO:0009007">
    <property type="term" value="F:site-specific DNA-methyltransferase (adenine-specific) activity"/>
    <property type="evidence" value="ECO:0007669"/>
    <property type="project" value="UniProtKB-EC"/>
</dbReference>
<dbReference type="SUPFAM" id="SSF53335">
    <property type="entry name" value="S-adenosyl-L-methionine-dependent methyltransferases"/>
    <property type="match status" value="1"/>
</dbReference>
<comment type="caution">
    <text evidence="8">The sequence shown here is derived from an EMBL/GenBank/DDBJ whole genome shotgun (WGS) entry which is preliminary data.</text>
</comment>
<organism evidence="8 9">
    <name type="scientific">Periweissella fabalis</name>
    <dbReference type="NCBI Taxonomy" id="1070421"/>
    <lineage>
        <taxon>Bacteria</taxon>
        <taxon>Bacillati</taxon>
        <taxon>Bacillota</taxon>
        <taxon>Bacilli</taxon>
        <taxon>Lactobacillales</taxon>
        <taxon>Lactobacillaceae</taxon>
        <taxon>Periweissella</taxon>
    </lineage>
</organism>
<dbReference type="InterPro" id="IPR051537">
    <property type="entry name" value="DNA_Adenine_Mtase"/>
</dbReference>
<evidence type="ECO:0000256" key="3">
    <source>
        <dbReference type="ARBA" id="ARBA00022679"/>
    </source>
</evidence>
<dbReference type="GO" id="GO:0008170">
    <property type="term" value="F:N-methyltransferase activity"/>
    <property type="evidence" value="ECO:0007669"/>
    <property type="project" value="InterPro"/>
</dbReference>
<dbReference type="InterPro" id="IPR029063">
    <property type="entry name" value="SAM-dependent_MTases_sf"/>
</dbReference>
<dbReference type="Gene3D" id="3.40.50.150">
    <property type="entry name" value="Vaccinia Virus protein VP39"/>
    <property type="match status" value="1"/>
</dbReference>
<keyword evidence="5" id="KW-0680">Restriction system</keyword>
<dbReference type="GO" id="GO:0032259">
    <property type="term" value="P:methylation"/>
    <property type="evidence" value="ECO:0007669"/>
    <property type="project" value="UniProtKB-KW"/>
</dbReference>
<sequence length="440" mass="48796">MDSKTQQQFNDFYRNARSQIKDNSLVEQLIVVLFLSAMAKRETSLSQELATYIQVNNFDLMQVLTITRIAPTTDPANAASWDFVHETLTGKEDHVLVYQQFIGLLYDTKNQTTDTEVFAVLLEIEASDSKTGEYVTPIGVNQLLKQLLAVQAGMTILDPTSGSAGTLLTLGADYSDTQYYAQEINLRVASLARINAFLHGIDNEHFHLITGDTLATDQIDNLKVDLAVGVPPFSLSWNTQNVENDPRFAAGMAPKSKADMAFIQHMLYHLNECGRMAVILPMGVLFRGNSELRIREQLVEANLIDAIIGLPASLFINTGIPVAIIVLDKHKATEDILFIDAAQLGDREKRGQQVLTKTAIDKITDAYQARENVAAFAQVVSNDTIVENEFNLNIPRYVDTYVNKPQVDIVATKEKLDCLAVKLAALKAENEMLYGDGYSK</sequence>
<evidence type="ECO:0000256" key="5">
    <source>
        <dbReference type="ARBA" id="ARBA00022747"/>
    </source>
</evidence>
<comment type="catalytic activity">
    <reaction evidence="6">
        <text>a 2'-deoxyadenosine in DNA + S-adenosyl-L-methionine = an N(6)-methyl-2'-deoxyadenosine in DNA + S-adenosyl-L-homocysteine + H(+)</text>
        <dbReference type="Rhea" id="RHEA:15197"/>
        <dbReference type="Rhea" id="RHEA-COMP:12418"/>
        <dbReference type="Rhea" id="RHEA-COMP:12419"/>
        <dbReference type="ChEBI" id="CHEBI:15378"/>
        <dbReference type="ChEBI" id="CHEBI:57856"/>
        <dbReference type="ChEBI" id="CHEBI:59789"/>
        <dbReference type="ChEBI" id="CHEBI:90615"/>
        <dbReference type="ChEBI" id="CHEBI:90616"/>
        <dbReference type="EC" id="2.1.1.72"/>
    </reaction>
</comment>
<dbReference type="GO" id="GO:0003677">
    <property type="term" value="F:DNA binding"/>
    <property type="evidence" value="ECO:0007669"/>
    <property type="project" value="InterPro"/>
</dbReference>
<evidence type="ECO:0000313" key="8">
    <source>
        <dbReference type="EMBL" id="NKZ23543.1"/>
    </source>
</evidence>
<feature type="domain" description="DNA methylase adenine-specific" evidence="7">
    <location>
        <begin position="126"/>
        <end position="400"/>
    </location>
</feature>
<dbReference type="EC" id="2.1.1.72" evidence="1"/>
<name>A0A7X6N434_9LACO</name>
<dbReference type="Pfam" id="PF02384">
    <property type="entry name" value="N6_Mtase"/>
    <property type="match status" value="1"/>
</dbReference>
<accession>A0A7X6N434</accession>
<keyword evidence="2 8" id="KW-0489">Methyltransferase</keyword>
<dbReference type="InterPro" id="IPR003356">
    <property type="entry name" value="DNA_methylase_A-5"/>
</dbReference>
<proteinExistence type="predicted"/>
<dbReference type="Proteomes" id="UP000549765">
    <property type="component" value="Unassembled WGS sequence"/>
</dbReference>